<keyword evidence="4" id="KW-0611">Plant defense</keyword>
<dbReference type="InterPro" id="IPR041118">
    <property type="entry name" value="Rx_N"/>
</dbReference>
<dbReference type="CDD" id="cd14798">
    <property type="entry name" value="RX-CC_like"/>
    <property type="match status" value="1"/>
</dbReference>
<name>A0A835LZP6_9MAGN</name>
<dbReference type="EMBL" id="JADFTS010000004">
    <property type="protein sequence ID" value="KAF9610957.1"/>
    <property type="molecule type" value="Genomic_DNA"/>
</dbReference>
<reference evidence="9 10" key="1">
    <citation type="submission" date="2020-10" db="EMBL/GenBank/DDBJ databases">
        <title>The Coptis chinensis genome and diversification of protoberbering-type alkaloids.</title>
        <authorList>
            <person name="Wang B."/>
            <person name="Shu S."/>
            <person name="Song C."/>
            <person name="Liu Y."/>
        </authorList>
    </citation>
    <scope>NUCLEOTIDE SEQUENCE [LARGE SCALE GENOMIC DNA]</scope>
    <source>
        <strain evidence="9">HL-2020</strain>
        <tissue evidence="9">Leaf</tissue>
    </source>
</reference>
<gene>
    <name evidence="9" type="ORF">IFM89_025990</name>
</gene>
<dbReference type="InterPro" id="IPR002675">
    <property type="entry name" value="Ribosomal_eL38"/>
</dbReference>
<evidence type="ECO:0000256" key="7">
    <source>
        <dbReference type="RuleBase" id="RU003445"/>
    </source>
</evidence>
<dbReference type="GO" id="GO:0006952">
    <property type="term" value="P:defense response"/>
    <property type="evidence" value="ECO:0007669"/>
    <property type="project" value="UniProtKB-KW"/>
</dbReference>
<dbReference type="InterPro" id="IPR038005">
    <property type="entry name" value="RX-like_CC"/>
</dbReference>
<comment type="caution">
    <text evidence="9">The sequence shown here is derived from an EMBL/GenBank/DDBJ whole genome shotgun (WGS) entry which is preliminary data.</text>
</comment>
<evidence type="ECO:0000256" key="5">
    <source>
        <dbReference type="ARBA" id="ARBA00022980"/>
    </source>
</evidence>
<dbReference type="Gene3D" id="3.30.720.90">
    <property type="match status" value="1"/>
</dbReference>
<dbReference type="InterPro" id="IPR038464">
    <property type="entry name" value="Ribosomal_eL38_sf"/>
</dbReference>
<dbReference type="GO" id="GO:0006412">
    <property type="term" value="P:translation"/>
    <property type="evidence" value="ECO:0007669"/>
    <property type="project" value="InterPro"/>
</dbReference>
<evidence type="ECO:0000256" key="2">
    <source>
        <dbReference type="ARBA" id="ARBA00022737"/>
    </source>
</evidence>
<dbReference type="Proteomes" id="UP000631114">
    <property type="component" value="Unassembled WGS sequence"/>
</dbReference>
<keyword evidence="2" id="KW-0677">Repeat</keyword>
<dbReference type="GO" id="GO:0022625">
    <property type="term" value="C:cytosolic large ribosomal subunit"/>
    <property type="evidence" value="ECO:0007669"/>
    <property type="project" value="TreeGrafter"/>
</dbReference>
<evidence type="ECO:0000256" key="6">
    <source>
        <dbReference type="ARBA" id="ARBA00023274"/>
    </source>
</evidence>
<evidence type="ECO:0000256" key="1">
    <source>
        <dbReference type="ARBA" id="ARBA00007803"/>
    </source>
</evidence>
<keyword evidence="3" id="KW-0547">Nucleotide-binding</keyword>
<feature type="domain" description="Disease resistance N-terminal" evidence="8">
    <location>
        <begin position="218"/>
        <end position="303"/>
    </location>
</feature>
<accession>A0A835LZP6</accession>
<keyword evidence="10" id="KW-1185">Reference proteome</keyword>
<sequence length="369" mass="41914">MNQTNQIEEESLKEEDESVTLKFSERFLNVLGKLCMAYGVELILSVPSRNSSKILLIKLLSLTTLEPLGCLRLLEVIIDRNKLQYHRFSLEVVVQYPRFKSVVSLLPPVVLFHGTADYSIPLDFGKDARSVKIKKRKDVIKFKVRCSKYLYTLCVFDSEKADKLRQFLPPVSDKAVDLTRKAARAPFCLSLISFSSAISLQNLISSLLIRKIMAEAILSSVIGQLAPVIRNEVEQEVRLVVGVRKEVKKLDTKLRLVKAVLEDAEKKEIHDNAINIWLEDLKDVMYDADDVLDEWNTQILISRINGFTVGSHVANMMHSYLLSMCACFKHVGVRHDIAKRIKGTRERLDEIALNKGQLSLVQSHGHEEP</sequence>
<keyword evidence="5 7" id="KW-0689">Ribosomal protein</keyword>
<dbReference type="OrthoDB" id="2018467at2759"/>
<dbReference type="Pfam" id="PF01781">
    <property type="entry name" value="Ribosomal_L38e"/>
    <property type="match status" value="1"/>
</dbReference>
<dbReference type="PANTHER" id="PTHR10965:SF0">
    <property type="entry name" value="LARGE RIBOSOMAL SUBUNIT PROTEIN EL38"/>
    <property type="match status" value="1"/>
</dbReference>
<evidence type="ECO:0000313" key="9">
    <source>
        <dbReference type="EMBL" id="KAF9610957.1"/>
    </source>
</evidence>
<evidence type="ECO:0000259" key="8">
    <source>
        <dbReference type="Pfam" id="PF18052"/>
    </source>
</evidence>
<comment type="similarity">
    <text evidence="1 7">Belongs to the eukaryotic ribosomal protein eL38 family.</text>
</comment>
<dbReference type="AlphaFoldDB" id="A0A835LZP6"/>
<evidence type="ECO:0000256" key="3">
    <source>
        <dbReference type="ARBA" id="ARBA00022741"/>
    </source>
</evidence>
<keyword evidence="6 7" id="KW-0687">Ribonucleoprotein</keyword>
<evidence type="ECO:0000313" key="10">
    <source>
        <dbReference type="Proteomes" id="UP000631114"/>
    </source>
</evidence>
<proteinExistence type="inferred from homology"/>
<evidence type="ECO:0000256" key="4">
    <source>
        <dbReference type="ARBA" id="ARBA00022821"/>
    </source>
</evidence>
<organism evidence="9 10">
    <name type="scientific">Coptis chinensis</name>
    <dbReference type="NCBI Taxonomy" id="261450"/>
    <lineage>
        <taxon>Eukaryota</taxon>
        <taxon>Viridiplantae</taxon>
        <taxon>Streptophyta</taxon>
        <taxon>Embryophyta</taxon>
        <taxon>Tracheophyta</taxon>
        <taxon>Spermatophyta</taxon>
        <taxon>Magnoliopsida</taxon>
        <taxon>Ranunculales</taxon>
        <taxon>Ranunculaceae</taxon>
        <taxon>Coptidoideae</taxon>
        <taxon>Coptis</taxon>
    </lineage>
</organism>
<dbReference type="GO" id="GO:0022618">
    <property type="term" value="P:protein-RNA complex assembly"/>
    <property type="evidence" value="ECO:0007669"/>
    <property type="project" value="TreeGrafter"/>
</dbReference>
<dbReference type="Pfam" id="PF18052">
    <property type="entry name" value="Rx_N"/>
    <property type="match status" value="1"/>
</dbReference>
<dbReference type="GO" id="GO:0003735">
    <property type="term" value="F:structural constituent of ribosome"/>
    <property type="evidence" value="ECO:0007669"/>
    <property type="project" value="InterPro"/>
</dbReference>
<protein>
    <recommendedName>
        <fullName evidence="8">Disease resistance N-terminal domain-containing protein</fullName>
    </recommendedName>
</protein>
<dbReference type="Gene3D" id="1.20.5.4130">
    <property type="match status" value="1"/>
</dbReference>
<dbReference type="GO" id="GO:0000166">
    <property type="term" value="F:nucleotide binding"/>
    <property type="evidence" value="ECO:0007669"/>
    <property type="project" value="UniProtKB-KW"/>
</dbReference>
<dbReference type="PANTHER" id="PTHR10965">
    <property type="entry name" value="60S RIBOSOMAL PROTEIN L38"/>
    <property type="match status" value="1"/>
</dbReference>